<dbReference type="PANTHER" id="PTHR10509">
    <property type="entry name" value="O-METHYLTRANSFERASE-RELATED"/>
    <property type="match status" value="1"/>
</dbReference>
<evidence type="ECO:0000256" key="8">
    <source>
        <dbReference type="SAM" id="SignalP"/>
    </source>
</evidence>
<keyword evidence="5" id="KW-0805">Transcription regulation</keyword>
<name>A0A843V848_COLES</name>
<dbReference type="Gene3D" id="3.40.50.150">
    <property type="entry name" value="Vaccinia Virus protein VP39"/>
    <property type="match status" value="1"/>
</dbReference>
<evidence type="ECO:0000256" key="5">
    <source>
        <dbReference type="ARBA" id="ARBA00023015"/>
    </source>
</evidence>
<dbReference type="GO" id="GO:0032259">
    <property type="term" value="P:methylation"/>
    <property type="evidence" value="ECO:0007669"/>
    <property type="project" value="UniProtKB-KW"/>
</dbReference>
<evidence type="ECO:0000313" key="9">
    <source>
        <dbReference type="EMBL" id="MQL94542.1"/>
    </source>
</evidence>
<comment type="similarity">
    <text evidence="1">Belongs to the bHLH protein family.</text>
</comment>
<dbReference type="InterPro" id="IPR036638">
    <property type="entry name" value="HLH_DNA-bd_sf"/>
</dbReference>
<keyword evidence="2" id="KW-0489">Methyltransferase</keyword>
<dbReference type="InterPro" id="IPR029063">
    <property type="entry name" value="SAM-dependent_MTases_sf"/>
</dbReference>
<evidence type="ECO:0000256" key="4">
    <source>
        <dbReference type="ARBA" id="ARBA00022691"/>
    </source>
</evidence>
<dbReference type="InterPro" id="IPR002935">
    <property type="entry name" value="SAM_O-MeTrfase"/>
</dbReference>
<dbReference type="GO" id="GO:0008757">
    <property type="term" value="F:S-adenosylmethionine-dependent methyltransferase activity"/>
    <property type="evidence" value="ECO:0007669"/>
    <property type="project" value="TreeGrafter"/>
</dbReference>
<dbReference type="Proteomes" id="UP000652761">
    <property type="component" value="Unassembled WGS sequence"/>
</dbReference>
<dbReference type="PANTHER" id="PTHR10509:SF81">
    <property type="entry name" value="CAFFEOYL-COA O-METHYLTRANSFERASE 1"/>
    <property type="match status" value="1"/>
</dbReference>
<dbReference type="GO" id="GO:0008171">
    <property type="term" value="F:O-methyltransferase activity"/>
    <property type="evidence" value="ECO:0007669"/>
    <property type="project" value="InterPro"/>
</dbReference>
<dbReference type="Pfam" id="PF01596">
    <property type="entry name" value="Methyltransf_3"/>
    <property type="match status" value="1"/>
</dbReference>
<keyword evidence="4" id="KW-0949">S-adenosyl-L-methionine</keyword>
<reference evidence="9" key="1">
    <citation type="submission" date="2017-07" db="EMBL/GenBank/DDBJ databases">
        <title>Taro Niue Genome Assembly and Annotation.</title>
        <authorList>
            <person name="Atibalentja N."/>
            <person name="Keating K."/>
            <person name="Fields C.J."/>
        </authorList>
    </citation>
    <scope>NUCLEOTIDE SEQUENCE</scope>
    <source>
        <strain evidence="9">Niue_2</strain>
        <tissue evidence="9">Leaf</tissue>
    </source>
</reference>
<feature type="non-terminal residue" evidence="9">
    <location>
        <position position="1"/>
    </location>
</feature>
<gene>
    <name evidence="9" type="ORF">Taro_027200</name>
</gene>
<evidence type="ECO:0000256" key="7">
    <source>
        <dbReference type="ARBA" id="ARBA00023453"/>
    </source>
</evidence>
<dbReference type="InterPro" id="IPR050362">
    <property type="entry name" value="Cation-dep_OMT"/>
</dbReference>
<keyword evidence="3" id="KW-0808">Transferase</keyword>
<dbReference type="AlphaFoldDB" id="A0A843V848"/>
<comment type="similarity">
    <text evidence="7">Belongs to the class I-like SAM-binding methyltransferase superfamily. Cation-dependent O-methyltransferase family.</text>
</comment>
<sequence>AVLACLALTLLLLPLLHGRSTPLRHRFVRLISPLHNAFPLLLSLAMAIGCSLAAAAQMPSPSWLFCFPPAAPPHAALFSFGPFCKGTPQHELSASHVLAERRREKLNERFIVLRSLVPCGHKSLLQSDALYEYILETSMYPQEPESMRELREISAKHPWNIMTTSADEGQFLSLLLKLIGAKNTMEIGVYTGYTLLATALTLPDDGKIIAMDINRENYELALPVIQKAGIAHKIDFREGPALPVLDQMLEDPKNHGSFDFEIYQLPVGDDITICGRVS</sequence>
<keyword evidence="10" id="KW-1185">Reference proteome</keyword>
<evidence type="ECO:0000256" key="3">
    <source>
        <dbReference type="ARBA" id="ARBA00022679"/>
    </source>
</evidence>
<feature type="chain" id="PRO_5032863447" description="Caffeoyl-CoA O-methyltransferase" evidence="8">
    <location>
        <begin position="19"/>
        <end position="278"/>
    </location>
</feature>
<dbReference type="SUPFAM" id="SSF47459">
    <property type="entry name" value="HLH, helix-loop-helix DNA-binding domain"/>
    <property type="match status" value="1"/>
</dbReference>
<feature type="signal peptide" evidence="8">
    <location>
        <begin position="1"/>
        <end position="18"/>
    </location>
</feature>
<dbReference type="PROSITE" id="PS51682">
    <property type="entry name" value="SAM_OMT_I"/>
    <property type="match status" value="1"/>
</dbReference>
<dbReference type="SUPFAM" id="SSF53335">
    <property type="entry name" value="S-adenosyl-L-methionine-dependent methyltransferases"/>
    <property type="match status" value="1"/>
</dbReference>
<dbReference type="EMBL" id="NMUH01001689">
    <property type="protein sequence ID" value="MQL94542.1"/>
    <property type="molecule type" value="Genomic_DNA"/>
</dbReference>
<dbReference type="GO" id="GO:0046983">
    <property type="term" value="F:protein dimerization activity"/>
    <property type="evidence" value="ECO:0007669"/>
    <property type="project" value="InterPro"/>
</dbReference>
<proteinExistence type="inferred from homology"/>
<keyword evidence="6" id="KW-0804">Transcription</keyword>
<evidence type="ECO:0000256" key="6">
    <source>
        <dbReference type="ARBA" id="ARBA00023163"/>
    </source>
</evidence>
<protein>
    <recommendedName>
        <fullName evidence="11">Caffeoyl-CoA O-methyltransferase</fullName>
    </recommendedName>
</protein>
<organism evidence="9 10">
    <name type="scientific">Colocasia esculenta</name>
    <name type="common">Wild taro</name>
    <name type="synonym">Arum esculentum</name>
    <dbReference type="NCBI Taxonomy" id="4460"/>
    <lineage>
        <taxon>Eukaryota</taxon>
        <taxon>Viridiplantae</taxon>
        <taxon>Streptophyta</taxon>
        <taxon>Embryophyta</taxon>
        <taxon>Tracheophyta</taxon>
        <taxon>Spermatophyta</taxon>
        <taxon>Magnoliopsida</taxon>
        <taxon>Liliopsida</taxon>
        <taxon>Araceae</taxon>
        <taxon>Aroideae</taxon>
        <taxon>Colocasieae</taxon>
        <taxon>Colocasia</taxon>
    </lineage>
</organism>
<keyword evidence="8" id="KW-0732">Signal</keyword>
<comment type="caution">
    <text evidence="9">The sequence shown here is derived from an EMBL/GenBank/DDBJ whole genome shotgun (WGS) entry which is preliminary data.</text>
</comment>
<evidence type="ECO:0000313" key="10">
    <source>
        <dbReference type="Proteomes" id="UP000652761"/>
    </source>
</evidence>
<evidence type="ECO:0008006" key="11">
    <source>
        <dbReference type="Google" id="ProtNLM"/>
    </source>
</evidence>
<evidence type="ECO:0000256" key="1">
    <source>
        <dbReference type="ARBA" id="ARBA00005510"/>
    </source>
</evidence>
<evidence type="ECO:0000256" key="2">
    <source>
        <dbReference type="ARBA" id="ARBA00022603"/>
    </source>
</evidence>
<dbReference type="OrthoDB" id="10251242at2759"/>
<accession>A0A843V848</accession>